<dbReference type="Pfam" id="PF01757">
    <property type="entry name" value="Acyl_transf_3"/>
    <property type="match status" value="1"/>
</dbReference>
<dbReference type="PATRIC" id="fig|33051.3.peg.1566"/>
<dbReference type="GO" id="GO:0000271">
    <property type="term" value="P:polysaccharide biosynthetic process"/>
    <property type="evidence" value="ECO:0007669"/>
    <property type="project" value="TreeGrafter"/>
</dbReference>
<keyword evidence="1" id="KW-0472">Membrane</keyword>
<dbReference type="InterPro" id="IPR002656">
    <property type="entry name" value="Acyl_transf_3_dom"/>
</dbReference>
<dbReference type="PANTHER" id="PTHR23028:SF131">
    <property type="entry name" value="BLR2367 PROTEIN"/>
    <property type="match status" value="1"/>
</dbReference>
<feature type="transmembrane region" description="Helical" evidence="1">
    <location>
        <begin position="12"/>
        <end position="31"/>
    </location>
</feature>
<organism evidence="3 4">
    <name type="scientific">Sphingomonas sanguinis</name>
    <dbReference type="NCBI Taxonomy" id="33051"/>
    <lineage>
        <taxon>Bacteria</taxon>
        <taxon>Pseudomonadati</taxon>
        <taxon>Pseudomonadota</taxon>
        <taxon>Alphaproteobacteria</taxon>
        <taxon>Sphingomonadales</taxon>
        <taxon>Sphingomonadaceae</taxon>
        <taxon>Sphingomonas</taxon>
    </lineage>
</organism>
<comment type="caution">
    <text evidence="3">The sequence shown here is derived from an EMBL/GenBank/DDBJ whole genome shotgun (WGS) entry which is preliminary data.</text>
</comment>
<feature type="transmembrane region" description="Helical" evidence="1">
    <location>
        <begin position="181"/>
        <end position="200"/>
    </location>
</feature>
<evidence type="ECO:0000313" key="4">
    <source>
        <dbReference type="Proteomes" id="UP000072867"/>
    </source>
</evidence>
<proteinExistence type="predicted"/>
<name>A0A147HRB4_9SPHN</name>
<feature type="transmembrane region" description="Helical" evidence="1">
    <location>
        <begin position="247"/>
        <end position="264"/>
    </location>
</feature>
<dbReference type="EMBL" id="LDTD01000220">
    <property type="protein sequence ID" value="KTT63750.1"/>
    <property type="molecule type" value="Genomic_DNA"/>
</dbReference>
<evidence type="ECO:0000313" key="3">
    <source>
        <dbReference type="EMBL" id="KTT63750.1"/>
    </source>
</evidence>
<sequence length="327" mass="37117">MPLRDILRPFYDHGGFAVQLFWLLSGAVFVIRYGGAPFDSKRFWIWRFARLYPLHIATLLLITAIQLVSLHITGRTTVYGNFDLYHFALQLVMASAWGLERGDSFNAPIWSVSVEILIYIVFFAYARTMRPTLARQLLMALVFSLIWIMLRSRWAQCGSLFFLGGALPLALVVGEKIASRLARLVAFSVFPVTCIALWTVSTRLEIYVPDIAYYYTLLPSLMVTTLACDATMPALPHGMRWIGGSTYATYLMHMPILIAMKIVLDLRADRLDILASPVMLLVYASTVIGTAVLVHRLFERKMQHAIQRRWDARPVPGAIGREEQRTI</sequence>
<reference evidence="3 4" key="1">
    <citation type="journal article" date="2016" name="Front. Microbiol.">
        <title>Genomic Resource of Rice Seed Associated Bacteria.</title>
        <authorList>
            <person name="Midha S."/>
            <person name="Bansal K."/>
            <person name="Sharma S."/>
            <person name="Kumar N."/>
            <person name="Patil P.P."/>
            <person name="Chaudhry V."/>
            <person name="Patil P.B."/>
        </authorList>
    </citation>
    <scope>NUCLEOTIDE SEQUENCE [LARGE SCALE GENOMIC DNA]</scope>
    <source>
        <strain evidence="3 4">NS319</strain>
    </source>
</reference>
<feature type="transmembrane region" description="Helical" evidence="1">
    <location>
        <begin position="133"/>
        <end position="150"/>
    </location>
</feature>
<feature type="domain" description="Acyltransferase 3" evidence="2">
    <location>
        <begin position="14"/>
        <end position="294"/>
    </location>
</feature>
<dbReference type="GO" id="GO:0016020">
    <property type="term" value="C:membrane"/>
    <property type="evidence" value="ECO:0007669"/>
    <property type="project" value="TreeGrafter"/>
</dbReference>
<feature type="transmembrane region" description="Helical" evidence="1">
    <location>
        <begin position="212"/>
        <end position="235"/>
    </location>
</feature>
<keyword evidence="1" id="KW-1133">Transmembrane helix</keyword>
<accession>A0A147HRB4</accession>
<evidence type="ECO:0000259" key="2">
    <source>
        <dbReference type="Pfam" id="PF01757"/>
    </source>
</evidence>
<feature type="transmembrane region" description="Helical" evidence="1">
    <location>
        <begin position="51"/>
        <end position="70"/>
    </location>
</feature>
<gene>
    <name evidence="3" type="ORF">NS319_18915</name>
</gene>
<keyword evidence="1" id="KW-0812">Transmembrane</keyword>
<feature type="transmembrane region" description="Helical" evidence="1">
    <location>
        <begin position="156"/>
        <end position="174"/>
    </location>
</feature>
<dbReference type="InterPro" id="IPR050879">
    <property type="entry name" value="Acyltransferase_3"/>
</dbReference>
<protein>
    <recommendedName>
        <fullName evidence="2">Acyltransferase 3 domain-containing protein</fullName>
    </recommendedName>
</protein>
<dbReference type="AlphaFoldDB" id="A0A147HRB4"/>
<dbReference type="GO" id="GO:0016747">
    <property type="term" value="F:acyltransferase activity, transferring groups other than amino-acyl groups"/>
    <property type="evidence" value="ECO:0007669"/>
    <property type="project" value="InterPro"/>
</dbReference>
<evidence type="ECO:0000256" key="1">
    <source>
        <dbReference type="SAM" id="Phobius"/>
    </source>
</evidence>
<feature type="transmembrane region" description="Helical" evidence="1">
    <location>
        <begin position="276"/>
        <end position="298"/>
    </location>
</feature>
<dbReference type="Proteomes" id="UP000072867">
    <property type="component" value="Unassembled WGS sequence"/>
</dbReference>
<feature type="transmembrane region" description="Helical" evidence="1">
    <location>
        <begin position="105"/>
        <end position="126"/>
    </location>
</feature>
<dbReference type="PANTHER" id="PTHR23028">
    <property type="entry name" value="ACETYLTRANSFERASE"/>
    <property type="match status" value="1"/>
</dbReference>